<dbReference type="OrthoDB" id="10013825at2759"/>
<name>A0A0F4Z290_RASE3</name>
<evidence type="ECO:0000313" key="1">
    <source>
        <dbReference type="EMBL" id="KKA24003.1"/>
    </source>
</evidence>
<dbReference type="InterPro" id="IPR002110">
    <property type="entry name" value="Ankyrin_rpt"/>
</dbReference>
<gene>
    <name evidence="1" type="ORF">T310_1985</name>
</gene>
<dbReference type="STRING" id="1408163.A0A0F4Z290"/>
<proteinExistence type="predicted"/>
<protein>
    <submittedName>
        <fullName evidence="1">Uncharacterized protein</fullName>
    </submittedName>
</protein>
<dbReference type="EMBL" id="LASV01000079">
    <property type="protein sequence ID" value="KKA24003.1"/>
    <property type="molecule type" value="Genomic_DNA"/>
</dbReference>
<dbReference type="SUPFAM" id="SSF48403">
    <property type="entry name" value="Ankyrin repeat"/>
    <property type="match status" value="1"/>
</dbReference>
<dbReference type="Gene3D" id="1.25.40.20">
    <property type="entry name" value="Ankyrin repeat-containing domain"/>
    <property type="match status" value="1"/>
</dbReference>
<dbReference type="AlphaFoldDB" id="A0A0F4Z290"/>
<comment type="caution">
    <text evidence="1">The sequence shown here is derived from an EMBL/GenBank/DDBJ whole genome shotgun (WGS) entry which is preliminary data.</text>
</comment>
<dbReference type="GeneID" id="25314336"/>
<dbReference type="RefSeq" id="XP_013330615.1">
    <property type="nucleotide sequence ID" value="XM_013475161.1"/>
</dbReference>
<dbReference type="PANTHER" id="PTHR39600">
    <property type="entry name" value="PEPTIDASE INHIBITOR I78 FAMILY PROTEIN"/>
    <property type="match status" value="1"/>
</dbReference>
<dbReference type="Gene3D" id="3.30.10.10">
    <property type="entry name" value="Trypsin Inhibitor V, subunit A"/>
    <property type="match status" value="1"/>
</dbReference>
<dbReference type="PANTHER" id="PTHR39600:SF1">
    <property type="entry name" value="PEPTIDASE INHIBITOR I78 FAMILY PROTEIN"/>
    <property type="match status" value="1"/>
</dbReference>
<dbReference type="Proteomes" id="UP000053958">
    <property type="component" value="Unassembled WGS sequence"/>
</dbReference>
<reference evidence="1 2" key="1">
    <citation type="submission" date="2015-04" db="EMBL/GenBank/DDBJ databases">
        <authorList>
            <person name="Heijne W.H."/>
            <person name="Fedorova N.D."/>
            <person name="Nierman W.C."/>
            <person name="Vollebregt A.W."/>
            <person name="Zhao Z."/>
            <person name="Wu L."/>
            <person name="Kumar M."/>
            <person name="Stam H."/>
            <person name="van den Berg M.A."/>
            <person name="Pel H.J."/>
        </authorList>
    </citation>
    <scope>NUCLEOTIDE SEQUENCE [LARGE SCALE GENOMIC DNA]</scope>
    <source>
        <strain evidence="1 2">CBS 393.64</strain>
    </source>
</reference>
<keyword evidence="2" id="KW-1185">Reference proteome</keyword>
<accession>A0A0F4Z290</accession>
<dbReference type="Pfam" id="PF00023">
    <property type="entry name" value="Ank"/>
    <property type="match status" value="1"/>
</dbReference>
<dbReference type="InterPro" id="IPR036770">
    <property type="entry name" value="Ankyrin_rpt-contain_sf"/>
</dbReference>
<evidence type="ECO:0000313" key="2">
    <source>
        <dbReference type="Proteomes" id="UP000053958"/>
    </source>
</evidence>
<sequence length="562" mass="62310">MEMNTEDQMNKNGMWYIIRYLRYTRRALSMARSGIACCGSMIHPMDPSSPLTSCSFRHDATMPLLVPGINTSLSEQSEWITKLVGKKLTESTTDANSFAMRDLPPLHRVLRRGDVTTLDYQPDRVIRFCLSTKLTSFSVLDSPSISMMMGGFGMLGMDELDNHRREGMYRSCYISGSPDHQGRQFYHLRYRIKLVKLVNIELCVQRKKSFTLFPPSSLSTSNLPNVTHVSARAGDRGLKASRSTPSVPDAGGIKCLTPVGTVVEGVPLEGEASRDWNRNKSLAVCGLLVEAGAAEEDGVMVLDAAIKEENNEDCLDIGLLQEHAISKDNVALFEYLLTKYGWQMGDFSRIALDVIRENKLEILRVIVQPPGFNVNRIYPVDHGATRNTNLLQQACQVPYVDSIRFLTQDGADPDGPFLPFSSLTRKILEPTTVVKALLDHGVDPNCPGLPSSALFEVVKSASKRQCYEMGKLTTVVKALLDHGADVHHTRRMVGLAKDEKDSRQAIPILLYAVYAGDDGLDVVNLLVQHGADVNEGFISPLRLARQLNTTLVCQHVLLTGWQ</sequence>
<organism evidence="1 2">
    <name type="scientific">Rasamsonia emersonii (strain ATCC 16479 / CBS 393.64 / IMI 116815)</name>
    <dbReference type="NCBI Taxonomy" id="1408163"/>
    <lineage>
        <taxon>Eukaryota</taxon>
        <taxon>Fungi</taxon>
        <taxon>Dikarya</taxon>
        <taxon>Ascomycota</taxon>
        <taxon>Pezizomycotina</taxon>
        <taxon>Eurotiomycetes</taxon>
        <taxon>Eurotiomycetidae</taxon>
        <taxon>Eurotiales</taxon>
        <taxon>Trichocomaceae</taxon>
        <taxon>Rasamsonia</taxon>
    </lineage>
</organism>